<evidence type="ECO:0000313" key="4">
    <source>
        <dbReference type="Proteomes" id="UP000034883"/>
    </source>
</evidence>
<feature type="domain" description="FIST" evidence="1">
    <location>
        <begin position="15"/>
        <end position="205"/>
    </location>
</feature>
<keyword evidence="4" id="KW-1185">Reference proteome</keyword>
<feature type="domain" description="FIST C-domain" evidence="2">
    <location>
        <begin position="206"/>
        <end position="350"/>
    </location>
</feature>
<accession>A0A0F6SHJ8</accession>
<evidence type="ECO:0008006" key="5">
    <source>
        <dbReference type="Google" id="ProtNLM"/>
    </source>
</evidence>
<dbReference type="SMART" id="SM00897">
    <property type="entry name" value="FIST"/>
    <property type="match status" value="1"/>
</dbReference>
<dbReference type="AlphaFoldDB" id="A0A0F6SHJ8"/>
<dbReference type="STRING" id="927083.DB32_007718"/>
<dbReference type="Pfam" id="PF10442">
    <property type="entry name" value="FIST_C"/>
    <property type="match status" value="1"/>
</dbReference>
<dbReference type="Pfam" id="PF08495">
    <property type="entry name" value="FIST"/>
    <property type="match status" value="1"/>
</dbReference>
<protein>
    <recommendedName>
        <fullName evidence="5">FIST C-domain domain-containing protein</fullName>
    </recommendedName>
</protein>
<proteinExistence type="predicted"/>
<sequence length="370" mass="38777">MRLVDLSVAASGASRARWALVYSTSDAASAALATSARTRADVVLGCTSSGGVFTPRGFERGAFALLGDEGDPTVEIAGRACNAAAARRSARDAAQQIVKRLGRKPDALLLHATPGFEERLIEGVDDAFEGAAPPMYGGSAADDDLSGQWRVLHGSTIEREGFVLAGFASSAPIHGSFVSGYVPGRQRGTVTRAAGRVVYEIDRRPAAEVYDEWRGGELGHEPGVVLAKTTLHPLGRVIDRVGNLPRHLLSHPHEVRSDGALTLFTEVATGDELVMMIGSRGSLMDRTEQAVSRALGSERGRALRGGVLVYCGGCVMAIGDAAREVGTLYSRAIGGAPFIGAATFGEIGCFTGPTPTNRHGNLMCDTLLFA</sequence>
<dbReference type="SMART" id="SM01204">
    <property type="entry name" value="FIST_C"/>
    <property type="match status" value="1"/>
</dbReference>
<dbReference type="PANTHER" id="PTHR40252:SF2">
    <property type="entry name" value="BLR0328 PROTEIN"/>
    <property type="match status" value="1"/>
</dbReference>
<name>A0A0F6SHJ8_9BACT</name>
<evidence type="ECO:0000313" key="3">
    <source>
        <dbReference type="EMBL" id="AKF10569.1"/>
    </source>
</evidence>
<evidence type="ECO:0000259" key="1">
    <source>
        <dbReference type="SMART" id="SM00897"/>
    </source>
</evidence>
<gene>
    <name evidence="3" type="ORF">DB32_007718</name>
</gene>
<dbReference type="Proteomes" id="UP000034883">
    <property type="component" value="Chromosome"/>
</dbReference>
<organism evidence="3 4">
    <name type="scientific">Sandaracinus amylolyticus</name>
    <dbReference type="NCBI Taxonomy" id="927083"/>
    <lineage>
        <taxon>Bacteria</taxon>
        <taxon>Pseudomonadati</taxon>
        <taxon>Myxococcota</taxon>
        <taxon>Polyangia</taxon>
        <taxon>Polyangiales</taxon>
        <taxon>Sandaracinaceae</taxon>
        <taxon>Sandaracinus</taxon>
    </lineage>
</organism>
<evidence type="ECO:0000259" key="2">
    <source>
        <dbReference type="SMART" id="SM01204"/>
    </source>
</evidence>
<dbReference type="KEGG" id="samy:DB32_007718"/>
<dbReference type="EMBL" id="CP011125">
    <property type="protein sequence ID" value="AKF10569.1"/>
    <property type="molecule type" value="Genomic_DNA"/>
</dbReference>
<dbReference type="OrthoDB" id="179842at2"/>
<reference evidence="3 4" key="1">
    <citation type="submission" date="2015-03" db="EMBL/GenBank/DDBJ databases">
        <title>Genome assembly of Sandaracinus amylolyticus DSM 53668.</title>
        <authorList>
            <person name="Sharma G."/>
            <person name="Subramanian S."/>
        </authorList>
    </citation>
    <scope>NUCLEOTIDE SEQUENCE [LARGE SCALE GENOMIC DNA]</scope>
    <source>
        <strain evidence="3 4">DSM 53668</strain>
    </source>
</reference>
<dbReference type="InterPro" id="IPR013702">
    <property type="entry name" value="FIST_domain_N"/>
</dbReference>
<dbReference type="PANTHER" id="PTHR40252">
    <property type="entry name" value="BLR0328 PROTEIN"/>
    <property type="match status" value="1"/>
</dbReference>
<dbReference type="RefSeq" id="WP_083458284.1">
    <property type="nucleotide sequence ID" value="NZ_CP011125.1"/>
</dbReference>
<dbReference type="InterPro" id="IPR019494">
    <property type="entry name" value="FIST_C"/>
</dbReference>